<dbReference type="EMBL" id="JADWDJ010000006">
    <property type="protein sequence ID" value="KAG5280046.1"/>
    <property type="molecule type" value="Genomic_DNA"/>
</dbReference>
<dbReference type="Proteomes" id="UP000823561">
    <property type="component" value="Chromosome 6"/>
</dbReference>
<proteinExistence type="predicted"/>
<dbReference type="AlphaFoldDB" id="A0AAV6H3U7"/>
<evidence type="ECO:0000313" key="1">
    <source>
        <dbReference type="EMBL" id="KAG5280046.1"/>
    </source>
</evidence>
<sequence>MEIYSGHARGVGEVKGREMSWAEQVDLAYPLEECWSESCLTDPHLCMEDHYRPEVRSGEEKLALDSGYLTLANGDPFALMKVNTVASGRFRKAESVVSLAQTRASLTYPLEELNVNTVASGRFRKAESVVSLAQTRASLTYPLEECWSESCLTDPHHLCMEDHHRPEVRSGGYKLDLDSWYLSLAYGDPFALMKVNTAAPEGFRA</sequence>
<protein>
    <submittedName>
        <fullName evidence="1">Uncharacterized protein</fullName>
    </submittedName>
</protein>
<reference evidence="1" key="1">
    <citation type="submission" date="2020-10" db="EMBL/GenBank/DDBJ databases">
        <title>Chromosome-scale genome assembly of the Allis shad, Alosa alosa.</title>
        <authorList>
            <person name="Margot Z."/>
            <person name="Christophe K."/>
            <person name="Cabau C."/>
            <person name="Louis A."/>
            <person name="Berthelot C."/>
            <person name="Parey E."/>
            <person name="Roest Crollius H."/>
            <person name="Montfort J."/>
            <person name="Robinson-Rechavi M."/>
            <person name="Bucao C."/>
            <person name="Bouchez O."/>
            <person name="Gislard M."/>
            <person name="Lluch J."/>
            <person name="Milhes M."/>
            <person name="Lampietro C."/>
            <person name="Lopez Roques C."/>
            <person name="Donnadieu C."/>
            <person name="Braasch I."/>
            <person name="Desvignes T."/>
            <person name="Postlethwait J."/>
            <person name="Bobe J."/>
            <person name="Guiguen Y."/>
        </authorList>
    </citation>
    <scope>NUCLEOTIDE SEQUENCE</scope>
    <source>
        <strain evidence="1">M-15738</strain>
        <tissue evidence="1">Blood</tissue>
    </source>
</reference>
<name>A0AAV6H3U7_9TELE</name>
<keyword evidence="2" id="KW-1185">Reference proteome</keyword>
<organism evidence="1 2">
    <name type="scientific">Alosa alosa</name>
    <name type="common">allis shad</name>
    <dbReference type="NCBI Taxonomy" id="278164"/>
    <lineage>
        <taxon>Eukaryota</taxon>
        <taxon>Metazoa</taxon>
        <taxon>Chordata</taxon>
        <taxon>Craniata</taxon>
        <taxon>Vertebrata</taxon>
        <taxon>Euteleostomi</taxon>
        <taxon>Actinopterygii</taxon>
        <taxon>Neopterygii</taxon>
        <taxon>Teleostei</taxon>
        <taxon>Clupei</taxon>
        <taxon>Clupeiformes</taxon>
        <taxon>Clupeoidei</taxon>
        <taxon>Clupeidae</taxon>
        <taxon>Alosa</taxon>
    </lineage>
</organism>
<evidence type="ECO:0000313" key="2">
    <source>
        <dbReference type="Proteomes" id="UP000823561"/>
    </source>
</evidence>
<accession>A0AAV6H3U7</accession>
<gene>
    <name evidence="1" type="ORF">AALO_G00084330</name>
</gene>
<comment type="caution">
    <text evidence="1">The sequence shown here is derived from an EMBL/GenBank/DDBJ whole genome shotgun (WGS) entry which is preliminary data.</text>
</comment>